<reference evidence="3 4" key="1">
    <citation type="submission" date="2020-10" db="EMBL/GenBank/DDBJ databases">
        <title>Sequencing the genomes of 1000 actinobacteria strains.</title>
        <authorList>
            <person name="Klenk H.-P."/>
        </authorList>
    </citation>
    <scope>NUCLEOTIDE SEQUENCE [LARGE SCALE GENOMIC DNA]</scope>
    <source>
        <strain evidence="3 4">DSM 45157</strain>
    </source>
</reference>
<feature type="compositionally biased region" description="Basic and acidic residues" evidence="1">
    <location>
        <begin position="372"/>
        <end position="381"/>
    </location>
</feature>
<name>A0ABR9HJ57_9ACTN</name>
<feature type="compositionally biased region" description="Basic and acidic residues" evidence="1">
    <location>
        <begin position="30"/>
        <end position="43"/>
    </location>
</feature>
<keyword evidence="4" id="KW-1185">Reference proteome</keyword>
<dbReference type="RefSeq" id="WP_191272103.1">
    <property type="nucleotide sequence ID" value="NZ_BMXJ01000005.1"/>
</dbReference>
<dbReference type="PANTHER" id="PTHR36844:SF1">
    <property type="entry name" value="PROTEASE PRSW"/>
    <property type="match status" value="1"/>
</dbReference>
<keyword evidence="2" id="KW-1133">Transmembrane helix</keyword>
<feature type="transmembrane region" description="Helical" evidence="2">
    <location>
        <begin position="111"/>
        <end position="131"/>
    </location>
</feature>
<comment type="caution">
    <text evidence="3">The sequence shown here is derived from an EMBL/GenBank/DDBJ whole genome shotgun (WGS) entry which is preliminary data.</text>
</comment>
<dbReference type="PANTHER" id="PTHR36844">
    <property type="entry name" value="PROTEASE PRSW"/>
    <property type="match status" value="1"/>
</dbReference>
<feature type="transmembrane region" description="Helical" evidence="2">
    <location>
        <begin position="227"/>
        <end position="258"/>
    </location>
</feature>
<evidence type="ECO:0000256" key="2">
    <source>
        <dbReference type="SAM" id="Phobius"/>
    </source>
</evidence>
<keyword evidence="2" id="KW-0472">Membrane</keyword>
<dbReference type="EMBL" id="JADBDY010000001">
    <property type="protein sequence ID" value="MBE1459032.1"/>
    <property type="molecule type" value="Genomic_DNA"/>
</dbReference>
<proteinExistence type="predicted"/>
<evidence type="ECO:0000313" key="4">
    <source>
        <dbReference type="Proteomes" id="UP000598217"/>
    </source>
</evidence>
<feature type="region of interest" description="Disordered" evidence="1">
    <location>
        <begin position="356"/>
        <end position="381"/>
    </location>
</feature>
<protein>
    <submittedName>
        <fullName evidence="3">RsiW-degrading membrane proteinase PrsW (M82 family)</fullName>
    </submittedName>
</protein>
<feature type="transmembrane region" description="Helical" evidence="2">
    <location>
        <begin position="47"/>
        <end position="69"/>
    </location>
</feature>
<dbReference type="Proteomes" id="UP000598217">
    <property type="component" value="Unassembled WGS sequence"/>
</dbReference>
<keyword evidence="2" id="KW-0812">Transmembrane</keyword>
<gene>
    <name evidence="3" type="ORF">H4W79_003246</name>
</gene>
<feature type="transmembrane region" description="Helical" evidence="2">
    <location>
        <begin position="75"/>
        <end position="99"/>
    </location>
</feature>
<feature type="region of interest" description="Disordered" evidence="1">
    <location>
        <begin position="1"/>
        <end position="43"/>
    </location>
</feature>
<sequence length="381" mass="40472">MSHARPEPDVPSTHSGRVPFPRDSGQGQEGGERLPDPRQDRPRAQRLPGLTAAVILAVLCLVGFGFTLLNFAGAIRVFTVEAVVSALLLTAVGVLGFWVLRRIRPVRAPGLASSLAALLWGATGAIGLALFTNSNLMSAWSRAGGLEFGTTWGAALTAPVNEELLKVTGVVLIAVMAPRAVRGPIDGFVIGALVGLGFQLVENFTYALNAISMQGATDGMLSVLQTFFLRIGLTGLGSHWAMSAVAGTAVGVLAAVAWRPDARRAAGAALLLLLAMGVHWFFDSPLLENLAGVLIKTLTVFVIAMAVYFAARHAYRGRVRRALAEEGEELGVRRSSAVALATRHGRRAELGRVARPERPAVRARQEQMVAMAEDRASEYRA</sequence>
<evidence type="ECO:0000313" key="3">
    <source>
        <dbReference type="EMBL" id="MBE1459032.1"/>
    </source>
</evidence>
<evidence type="ECO:0000256" key="1">
    <source>
        <dbReference type="SAM" id="MobiDB-lite"/>
    </source>
</evidence>
<feature type="compositionally biased region" description="Basic and acidic residues" evidence="1">
    <location>
        <begin position="356"/>
        <end position="365"/>
    </location>
</feature>
<organism evidence="3 4">
    <name type="scientific">Nocardiopsis terrae</name>
    <dbReference type="NCBI Taxonomy" id="372655"/>
    <lineage>
        <taxon>Bacteria</taxon>
        <taxon>Bacillati</taxon>
        <taxon>Actinomycetota</taxon>
        <taxon>Actinomycetes</taxon>
        <taxon>Streptosporangiales</taxon>
        <taxon>Nocardiopsidaceae</taxon>
        <taxon>Nocardiopsis</taxon>
    </lineage>
</organism>
<accession>A0ABR9HJ57</accession>
<feature type="transmembrane region" description="Helical" evidence="2">
    <location>
        <begin position="294"/>
        <end position="311"/>
    </location>
</feature>
<feature type="transmembrane region" description="Helical" evidence="2">
    <location>
        <begin position="265"/>
        <end position="282"/>
    </location>
</feature>
<dbReference type="InterPro" id="IPR026898">
    <property type="entry name" value="PrsW"/>
</dbReference>
<feature type="transmembrane region" description="Helical" evidence="2">
    <location>
        <begin position="188"/>
        <end position="207"/>
    </location>
</feature>
<dbReference type="Pfam" id="PF13367">
    <property type="entry name" value="PrsW-protease"/>
    <property type="match status" value="1"/>
</dbReference>